<dbReference type="InterPro" id="IPR040605">
    <property type="entry name" value="Glyco_hydro2_dom5"/>
</dbReference>
<dbReference type="Pfam" id="PF02836">
    <property type="entry name" value="Glyco_hydro_2_C"/>
    <property type="match status" value="1"/>
</dbReference>
<evidence type="ECO:0000259" key="7">
    <source>
        <dbReference type="Pfam" id="PF02837"/>
    </source>
</evidence>
<reference evidence="10 11" key="1">
    <citation type="submission" date="2020-07" db="EMBL/GenBank/DDBJ databases">
        <authorList>
            <person name="Feng X."/>
        </authorList>
    </citation>
    <scope>NUCLEOTIDE SEQUENCE [LARGE SCALE GENOMIC DNA]</scope>
    <source>
        <strain evidence="10 11">JCM23202</strain>
    </source>
</reference>
<dbReference type="InterPro" id="IPR008979">
    <property type="entry name" value="Galactose-bd-like_sf"/>
</dbReference>
<dbReference type="InterPro" id="IPR017853">
    <property type="entry name" value="GH"/>
</dbReference>
<dbReference type="Pfam" id="PF00703">
    <property type="entry name" value="Glyco_hydro_2"/>
    <property type="match status" value="1"/>
</dbReference>
<comment type="caution">
    <text evidence="10">The sequence shown here is derived from an EMBL/GenBank/DDBJ whole genome shotgun (WGS) entry which is preliminary data.</text>
</comment>
<dbReference type="PROSITE" id="PS00608">
    <property type="entry name" value="GLYCOSYL_HYDROL_F2_2"/>
    <property type="match status" value="1"/>
</dbReference>
<dbReference type="InterPro" id="IPR006102">
    <property type="entry name" value="Ig-like_GH2"/>
</dbReference>
<dbReference type="SUPFAM" id="SSF51445">
    <property type="entry name" value="(Trans)glycosidases"/>
    <property type="match status" value="1"/>
</dbReference>
<feature type="domain" description="Glycoside hydrolase family 2 immunoglobulin-like beta-sandwich" evidence="5">
    <location>
        <begin position="197"/>
        <end position="308"/>
    </location>
</feature>
<keyword evidence="4" id="KW-0732">Signal</keyword>
<dbReference type="InterPro" id="IPR048230">
    <property type="entry name" value="GalA-like"/>
</dbReference>
<organism evidence="10 11">
    <name type="scientific">Pelagicoccus albus</name>
    <dbReference type="NCBI Taxonomy" id="415222"/>
    <lineage>
        <taxon>Bacteria</taxon>
        <taxon>Pseudomonadati</taxon>
        <taxon>Verrucomicrobiota</taxon>
        <taxon>Opitutia</taxon>
        <taxon>Puniceicoccales</taxon>
        <taxon>Pelagicoccaceae</taxon>
        <taxon>Pelagicoccus</taxon>
    </lineage>
</organism>
<dbReference type="Pfam" id="PF18565">
    <property type="entry name" value="Glyco_hydro2_C5"/>
    <property type="match status" value="1"/>
</dbReference>
<dbReference type="Pfam" id="PF02837">
    <property type="entry name" value="Glyco_hydro_2_N"/>
    <property type="match status" value="1"/>
</dbReference>
<gene>
    <name evidence="10" type="ORF">H5P27_15810</name>
</gene>
<evidence type="ECO:0000313" key="11">
    <source>
        <dbReference type="Proteomes" id="UP000526501"/>
    </source>
</evidence>
<dbReference type="GO" id="GO:0004553">
    <property type="term" value="F:hydrolase activity, hydrolyzing O-glycosyl compounds"/>
    <property type="evidence" value="ECO:0007669"/>
    <property type="project" value="InterPro"/>
</dbReference>
<dbReference type="Gene3D" id="2.60.120.260">
    <property type="entry name" value="Galactose-binding domain-like"/>
    <property type="match status" value="1"/>
</dbReference>
<feature type="signal peptide" evidence="4">
    <location>
        <begin position="1"/>
        <end position="20"/>
    </location>
</feature>
<dbReference type="NCBIfam" id="NF041462">
    <property type="entry name" value="GalA"/>
    <property type="match status" value="1"/>
</dbReference>
<proteinExistence type="inferred from homology"/>
<feature type="domain" description="DUF4982" evidence="8">
    <location>
        <begin position="612"/>
        <end position="669"/>
    </location>
</feature>
<keyword evidence="3" id="KW-0326">Glycosidase</keyword>
<dbReference type="SUPFAM" id="SSF49303">
    <property type="entry name" value="beta-Galactosidase/glucuronidase domain"/>
    <property type="match status" value="1"/>
</dbReference>
<dbReference type="InterPro" id="IPR006101">
    <property type="entry name" value="Glyco_hydro_2"/>
</dbReference>
<dbReference type="EMBL" id="JACHVC010000013">
    <property type="protein sequence ID" value="MBC2607519.1"/>
    <property type="molecule type" value="Genomic_DNA"/>
</dbReference>
<dbReference type="GO" id="GO:0005975">
    <property type="term" value="P:carbohydrate metabolic process"/>
    <property type="evidence" value="ECO:0007669"/>
    <property type="project" value="InterPro"/>
</dbReference>
<accession>A0A7X1E9K6</accession>
<evidence type="ECO:0000313" key="10">
    <source>
        <dbReference type="EMBL" id="MBC2607519.1"/>
    </source>
</evidence>
<dbReference type="InterPro" id="IPR032311">
    <property type="entry name" value="DUF4982"/>
</dbReference>
<evidence type="ECO:0000259" key="9">
    <source>
        <dbReference type="Pfam" id="PF18565"/>
    </source>
</evidence>
<dbReference type="InterPro" id="IPR006104">
    <property type="entry name" value="Glyco_hydro_2_N"/>
</dbReference>
<dbReference type="InterPro" id="IPR023232">
    <property type="entry name" value="Glyco_hydro_2_AS"/>
</dbReference>
<comment type="similarity">
    <text evidence="1">Belongs to the glycosyl hydrolase 2 family.</text>
</comment>
<evidence type="ECO:0000256" key="1">
    <source>
        <dbReference type="ARBA" id="ARBA00007401"/>
    </source>
</evidence>
<dbReference type="InterPro" id="IPR006103">
    <property type="entry name" value="Glyco_hydro_2_cat"/>
</dbReference>
<evidence type="ECO:0000259" key="6">
    <source>
        <dbReference type="Pfam" id="PF02836"/>
    </source>
</evidence>
<name>A0A7X1E9K6_9BACT</name>
<evidence type="ECO:0000256" key="2">
    <source>
        <dbReference type="ARBA" id="ARBA00022801"/>
    </source>
</evidence>
<protein>
    <submittedName>
        <fullName evidence="10">Glycoside hydrolase family 2 protein</fullName>
    </submittedName>
</protein>
<dbReference type="RefSeq" id="WP_185661400.1">
    <property type="nucleotide sequence ID" value="NZ_CAWPOO010000013.1"/>
</dbReference>
<feature type="chain" id="PRO_5030769953" evidence="4">
    <location>
        <begin position="21"/>
        <end position="806"/>
    </location>
</feature>
<dbReference type="Proteomes" id="UP000526501">
    <property type="component" value="Unassembled WGS sequence"/>
</dbReference>
<dbReference type="InterPro" id="IPR036156">
    <property type="entry name" value="Beta-gal/glucu_dom_sf"/>
</dbReference>
<evidence type="ECO:0000259" key="8">
    <source>
        <dbReference type="Pfam" id="PF16355"/>
    </source>
</evidence>
<evidence type="ECO:0000259" key="5">
    <source>
        <dbReference type="Pfam" id="PF00703"/>
    </source>
</evidence>
<dbReference type="InterPro" id="IPR013783">
    <property type="entry name" value="Ig-like_fold"/>
</dbReference>
<dbReference type="Gene3D" id="3.20.20.80">
    <property type="entry name" value="Glycosidases"/>
    <property type="match status" value="1"/>
</dbReference>
<dbReference type="AlphaFoldDB" id="A0A7X1E9K6"/>
<feature type="domain" description="Glycoside hydrolase family 2" evidence="9">
    <location>
        <begin position="682"/>
        <end position="782"/>
    </location>
</feature>
<evidence type="ECO:0000256" key="3">
    <source>
        <dbReference type="ARBA" id="ARBA00023295"/>
    </source>
</evidence>
<feature type="domain" description="Glycosyl hydrolases family 2 sugar binding" evidence="7">
    <location>
        <begin position="27"/>
        <end position="193"/>
    </location>
</feature>
<keyword evidence="2 10" id="KW-0378">Hydrolase</keyword>
<keyword evidence="11" id="KW-1185">Reference proteome</keyword>
<dbReference type="Pfam" id="PF16355">
    <property type="entry name" value="DUF4982"/>
    <property type="match status" value="1"/>
</dbReference>
<feature type="domain" description="Glycoside hydrolase family 2 catalytic" evidence="6">
    <location>
        <begin position="316"/>
        <end position="552"/>
    </location>
</feature>
<dbReference type="PANTHER" id="PTHR42732:SF1">
    <property type="entry name" value="BETA-MANNOSIDASE"/>
    <property type="match status" value="1"/>
</dbReference>
<dbReference type="PANTHER" id="PTHR42732">
    <property type="entry name" value="BETA-GALACTOSIDASE"/>
    <property type="match status" value="1"/>
</dbReference>
<dbReference type="PRINTS" id="PR00132">
    <property type="entry name" value="GLHYDRLASE2"/>
</dbReference>
<dbReference type="Gene3D" id="2.60.40.10">
    <property type="entry name" value="Immunoglobulins"/>
    <property type="match status" value="3"/>
</dbReference>
<sequence length="806" mass="90088">MRNLLQVFVGFLLLASTALAERETLSMDFGWRFHLGDIEMPVPQSHHETYLSTKAGNALGPASPDWDDSDWRVLSVPHDWAVEGPFDPQANVSQGYRPRGIAWYRRSFQLSEEDIGKNIELQFDGIASHCTVWINGTLAHRNFSGYSSFQIDMTPFALYGEELNTVSIRVDASVMEGWWYEGAGIYRHTWLVKRDPVHIETDGVYANPIRKENGKWTIPVEVEVFNSGELDAEIEIATTVFDVTGRSVASGKTKAAPKALEQITGKYEIPVSKPKLWSVEEPNLYTVRTQLIRSGEVVDQVETQCGFRTIRFDAKEGFFLNDEPVKIKGICNHQDHAGLGVAIPDAMWAFRLGKLKEMGANAYRCTHAAPTKEFLEECDRIGMLVMDENRHFNSTPEYIRQLRGLVRRDRNHPSVILWSVFNEEPMQAERTGYEMVRRMAAEVKSLDSTRPVTAAMSDGFFSEINVSAAVDVMGFNYSQDKYDKFHALHPELPLISSEDTSAFEMRGEYETDTERNLISSYDTQAAYWGNTHRESWKMINERPFIAGGFVWTGFDYHGEPQPHVWPSIGSVFGCLDMCGFPKTGFYIRQSQWLEGEHVLEIAPHWNWQGREGEAIEVLGISNAEELELILNGKSLGRKTVDPYELVSWSVAYEPGELLAIAYCQGREVARKTVKTTGPASQIELSSDRASLSGDGVDTLPITVAALDDTGLFVPTANQRVEFSIEGPGKIIGLGNGDINSHEPEKGRRRSLYNGLAQVIVQTDPSSSGAITVTAYSNGLIAGKFSIPVEQVEQPARVAIPESSDVK</sequence>
<evidence type="ECO:0000256" key="4">
    <source>
        <dbReference type="SAM" id="SignalP"/>
    </source>
</evidence>
<dbReference type="InterPro" id="IPR051913">
    <property type="entry name" value="GH2_Domain-Containing"/>
</dbReference>
<dbReference type="SUPFAM" id="SSF49785">
    <property type="entry name" value="Galactose-binding domain-like"/>
    <property type="match status" value="1"/>
</dbReference>